<dbReference type="EMBL" id="BAMD01000013">
    <property type="protein sequence ID" value="GAF02734.1"/>
    <property type="molecule type" value="Genomic_DNA"/>
</dbReference>
<evidence type="ECO:0000313" key="2">
    <source>
        <dbReference type="EMBL" id="GAF02734.1"/>
    </source>
</evidence>
<gene>
    <name evidence="2" type="ORF">JCM21142_41375</name>
</gene>
<reference evidence="2 3" key="1">
    <citation type="journal article" date="2014" name="Genome Announc.">
        <title>Draft Genome Sequence of Cytophaga fermentans JCM 21142T, a Facultative Anaerobe Isolated from Marine Mud.</title>
        <authorList>
            <person name="Starns D."/>
            <person name="Oshima K."/>
            <person name="Suda W."/>
            <person name="Iino T."/>
            <person name="Yuki M."/>
            <person name="Inoue J."/>
            <person name="Kitamura K."/>
            <person name="Iida T."/>
            <person name="Darby A."/>
            <person name="Hattori M."/>
            <person name="Ohkuma M."/>
        </authorList>
    </citation>
    <scope>NUCLEOTIDE SEQUENCE [LARGE SCALE GENOMIC DNA]</scope>
    <source>
        <strain evidence="2 3">JCM 21142</strain>
    </source>
</reference>
<dbReference type="eggNOG" id="COG3119">
    <property type="taxonomic scope" value="Bacteria"/>
</dbReference>
<dbReference type="AlphaFoldDB" id="W7YK70"/>
<dbReference type="Proteomes" id="UP000019402">
    <property type="component" value="Unassembled WGS sequence"/>
</dbReference>
<dbReference type="RefSeq" id="WP_052522142.1">
    <property type="nucleotide sequence ID" value="NZ_BAMD01000013.1"/>
</dbReference>
<evidence type="ECO:0000259" key="1">
    <source>
        <dbReference type="Pfam" id="PF16347"/>
    </source>
</evidence>
<comment type="caution">
    <text evidence="2">The sequence shown here is derived from an EMBL/GenBank/DDBJ whole genome shotgun (WGS) entry which is preliminary data.</text>
</comment>
<dbReference type="InterPro" id="IPR032506">
    <property type="entry name" value="SGSH_C"/>
</dbReference>
<dbReference type="Pfam" id="PF16347">
    <property type="entry name" value="SGSH_C"/>
    <property type="match status" value="1"/>
</dbReference>
<organism evidence="2 3">
    <name type="scientific">Saccharicrinis fermentans DSM 9555 = JCM 21142</name>
    <dbReference type="NCBI Taxonomy" id="869213"/>
    <lineage>
        <taxon>Bacteria</taxon>
        <taxon>Pseudomonadati</taxon>
        <taxon>Bacteroidota</taxon>
        <taxon>Bacteroidia</taxon>
        <taxon>Marinilabiliales</taxon>
        <taxon>Marinilabiliaceae</taxon>
        <taxon>Saccharicrinis</taxon>
    </lineage>
</organism>
<sequence length="76" mass="9181">MIRTDKYKMIIYPLANVVRLYNMVEDPEEMNDLASDIKYKKVMDRLFKQFQKLQKEVGDPLNVSKNYHSFFTREQS</sequence>
<keyword evidence="3" id="KW-1185">Reference proteome</keyword>
<name>W7YK70_9BACT</name>
<dbReference type="InterPro" id="IPR017850">
    <property type="entry name" value="Alkaline_phosphatase_core_sf"/>
</dbReference>
<proteinExistence type="predicted"/>
<dbReference type="Gene3D" id="3.40.720.10">
    <property type="entry name" value="Alkaline Phosphatase, subunit A"/>
    <property type="match status" value="1"/>
</dbReference>
<dbReference type="SUPFAM" id="SSF53649">
    <property type="entry name" value="Alkaline phosphatase-like"/>
    <property type="match status" value="1"/>
</dbReference>
<protein>
    <recommendedName>
        <fullName evidence="1">N-sulphoglucosamine sulphohydrolase C-terminal domain-containing protein</fullName>
    </recommendedName>
</protein>
<evidence type="ECO:0000313" key="3">
    <source>
        <dbReference type="Proteomes" id="UP000019402"/>
    </source>
</evidence>
<feature type="domain" description="N-sulphoglucosamine sulphohydrolase C-terminal" evidence="1">
    <location>
        <begin position="2"/>
        <end position="55"/>
    </location>
</feature>
<accession>W7YK70</accession>